<dbReference type="VEuPathDB" id="FungiDB:PV06_07678"/>
<sequence length="427" mass="48449">MIPPTQLHSWIHHDNQADIKSRSSRKSQVFRHVAAHRKLERLQRTWKLRASALDLYQTLQTPQERHAQAVEKHATAELGPLDTLPLPATEEIRGLLQFDLESIVPALSRCPIRRVSPTAYLQDDVAAFGYLARTAAIKARCSDPRGYNQALSLKAEAMRRLRESLPQLQESNRLPRAVLSLMFAESWCRNYEAADVHVQLLSAINEHYGLDLNDLISVLYQDVQRAAMTLTRTRFLMHDNSWASLEGEFFHSRAPTKSLHGGQESPLEWITTEMRGALTALDALQRDETPQSSRDAAAVKCLHALATLLDHYHDITDQVEKYTALAAVYRIRRAADMERVTICEKTMFDSGRVIIPRLRELLVATFGDPPALRLWALYVGTLAEDDWFDQEFNNHSKKMGLGGSGMIEGFLAGFERPEQSRSNWETV</sequence>
<dbReference type="RefSeq" id="XP_016260698.1">
    <property type="nucleotide sequence ID" value="XM_016408944.1"/>
</dbReference>
<dbReference type="EMBL" id="KN847338">
    <property type="protein sequence ID" value="KIW40482.1"/>
    <property type="molecule type" value="Genomic_DNA"/>
</dbReference>
<evidence type="ECO:0000313" key="1">
    <source>
        <dbReference type="EMBL" id="KIW40482.1"/>
    </source>
</evidence>
<organism evidence="1 2">
    <name type="scientific">Exophiala oligosperma</name>
    <dbReference type="NCBI Taxonomy" id="215243"/>
    <lineage>
        <taxon>Eukaryota</taxon>
        <taxon>Fungi</taxon>
        <taxon>Dikarya</taxon>
        <taxon>Ascomycota</taxon>
        <taxon>Pezizomycotina</taxon>
        <taxon>Eurotiomycetes</taxon>
        <taxon>Chaetothyriomycetidae</taxon>
        <taxon>Chaetothyriales</taxon>
        <taxon>Herpotrichiellaceae</taxon>
        <taxon>Exophiala</taxon>
    </lineage>
</organism>
<name>A0A0D2BSQ5_9EURO</name>
<dbReference type="AlphaFoldDB" id="A0A0D2BSQ5"/>
<dbReference type="GeneID" id="27359752"/>
<gene>
    <name evidence="1" type="ORF">PV06_07678</name>
</gene>
<accession>A0A0D2BSQ5</accession>
<reference evidence="1 2" key="1">
    <citation type="submission" date="2015-01" db="EMBL/GenBank/DDBJ databases">
        <title>The Genome Sequence of Exophiala oligosperma CBS72588.</title>
        <authorList>
            <consortium name="The Broad Institute Genomics Platform"/>
            <person name="Cuomo C."/>
            <person name="de Hoog S."/>
            <person name="Gorbushina A."/>
            <person name="Stielow B."/>
            <person name="Teixiera M."/>
            <person name="Abouelleil A."/>
            <person name="Chapman S.B."/>
            <person name="Priest M."/>
            <person name="Young S.K."/>
            <person name="Wortman J."/>
            <person name="Nusbaum C."/>
            <person name="Birren B."/>
        </authorList>
    </citation>
    <scope>NUCLEOTIDE SEQUENCE [LARGE SCALE GENOMIC DNA]</scope>
    <source>
        <strain evidence="1 2">CBS 72588</strain>
    </source>
</reference>
<proteinExistence type="predicted"/>
<dbReference type="OrthoDB" id="4133358at2759"/>
<dbReference type="HOGENOM" id="CLU_621124_0_0_1"/>
<dbReference type="Proteomes" id="UP000053342">
    <property type="component" value="Unassembled WGS sequence"/>
</dbReference>
<evidence type="ECO:0000313" key="2">
    <source>
        <dbReference type="Proteomes" id="UP000053342"/>
    </source>
</evidence>
<protein>
    <submittedName>
        <fullName evidence="1">Uncharacterized protein</fullName>
    </submittedName>
</protein>
<keyword evidence="2" id="KW-1185">Reference proteome</keyword>